<dbReference type="AlphaFoldDB" id="A0A3M0KSA5"/>
<evidence type="ECO:0000313" key="1">
    <source>
        <dbReference type="EMBL" id="RMC15561.1"/>
    </source>
</evidence>
<comment type="caution">
    <text evidence="1">The sequence shown here is derived from an EMBL/GenBank/DDBJ whole genome shotgun (WGS) entry which is preliminary data.</text>
</comment>
<dbReference type="EMBL" id="QRBI01000104">
    <property type="protein sequence ID" value="RMC15561.1"/>
    <property type="molecule type" value="Genomic_DNA"/>
</dbReference>
<name>A0A3M0KSA5_HIRRU</name>
<keyword evidence="2" id="KW-1185">Reference proteome</keyword>
<accession>A0A3M0KSA5</accession>
<reference evidence="1 2" key="1">
    <citation type="submission" date="2018-07" db="EMBL/GenBank/DDBJ databases">
        <title>A high quality draft genome assembly of the barn swallow (H. rustica rustica).</title>
        <authorList>
            <person name="Formenti G."/>
            <person name="Chiara M."/>
            <person name="Poveda L."/>
            <person name="Francoijs K.-J."/>
            <person name="Bonisoli-Alquati A."/>
            <person name="Canova L."/>
            <person name="Gianfranceschi L."/>
            <person name="Horner D.S."/>
            <person name="Saino N."/>
        </authorList>
    </citation>
    <scope>NUCLEOTIDE SEQUENCE [LARGE SCALE GENOMIC DNA]</scope>
    <source>
        <strain evidence="1">Chelidonia</strain>
        <tissue evidence="1">Blood</tissue>
    </source>
</reference>
<sequence length="87" mass="9816">MYLFWSYRQDFLGPSPSKITEEFEKRQTQQTHKQVSGLVTATQAEIYNPATADVSGSGQDKGPQAVVKIIKTEEYKAMDMPVPSIKY</sequence>
<organism evidence="1 2">
    <name type="scientific">Hirundo rustica rustica</name>
    <dbReference type="NCBI Taxonomy" id="333673"/>
    <lineage>
        <taxon>Eukaryota</taxon>
        <taxon>Metazoa</taxon>
        <taxon>Chordata</taxon>
        <taxon>Craniata</taxon>
        <taxon>Vertebrata</taxon>
        <taxon>Euteleostomi</taxon>
        <taxon>Archelosauria</taxon>
        <taxon>Archosauria</taxon>
        <taxon>Dinosauria</taxon>
        <taxon>Saurischia</taxon>
        <taxon>Theropoda</taxon>
        <taxon>Coelurosauria</taxon>
        <taxon>Aves</taxon>
        <taxon>Neognathae</taxon>
        <taxon>Neoaves</taxon>
        <taxon>Telluraves</taxon>
        <taxon>Australaves</taxon>
        <taxon>Passeriformes</taxon>
        <taxon>Sylvioidea</taxon>
        <taxon>Hirundinidae</taxon>
        <taxon>Hirundo</taxon>
    </lineage>
</organism>
<dbReference type="Proteomes" id="UP000269221">
    <property type="component" value="Unassembled WGS sequence"/>
</dbReference>
<evidence type="ECO:0000313" key="2">
    <source>
        <dbReference type="Proteomes" id="UP000269221"/>
    </source>
</evidence>
<gene>
    <name evidence="1" type="ORF">DUI87_07761</name>
</gene>
<proteinExistence type="predicted"/>
<protein>
    <submittedName>
        <fullName evidence="1">Uncharacterized protein</fullName>
    </submittedName>
</protein>